<proteinExistence type="inferred from homology"/>
<dbReference type="CDD" id="cd06664">
    <property type="entry name" value="IscU_like"/>
    <property type="match status" value="1"/>
</dbReference>
<dbReference type="GO" id="GO:0005506">
    <property type="term" value="F:iron ion binding"/>
    <property type="evidence" value="ECO:0007669"/>
    <property type="project" value="InterPro"/>
</dbReference>
<dbReference type="AlphaFoldDB" id="A0A0M9ADH9"/>
<dbReference type="Proteomes" id="UP000037685">
    <property type="component" value="Unassembled WGS sequence"/>
</dbReference>
<dbReference type="SUPFAM" id="SSF82649">
    <property type="entry name" value="SufE/NifU"/>
    <property type="match status" value="1"/>
</dbReference>
<dbReference type="RefSeq" id="WP_053767506.1">
    <property type="nucleotide sequence ID" value="NZ_LHCI01000106.1"/>
</dbReference>
<dbReference type="GO" id="GO:0051536">
    <property type="term" value="F:iron-sulfur cluster binding"/>
    <property type="evidence" value="ECO:0007669"/>
    <property type="project" value="InterPro"/>
</dbReference>
<protein>
    <submittedName>
        <fullName evidence="3">NifU-like protein</fullName>
    </submittedName>
</protein>
<organism evidence="3 4">
    <name type="scientific">Thermus aquaticus</name>
    <dbReference type="NCBI Taxonomy" id="271"/>
    <lineage>
        <taxon>Bacteria</taxon>
        <taxon>Thermotogati</taxon>
        <taxon>Deinococcota</taxon>
        <taxon>Deinococci</taxon>
        <taxon>Thermales</taxon>
        <taxon>Thermaceae</taxon>
        <taxon>Thermus</taxon>
    </lineage>
</organism>
<dbReference type="Pfam" id="PF01592">
    <property type="entry name" value="NifU_N"/>
    <property type="match status" value="1"/>
</dbReference>
<dbReference type="FunFam" id="3.90.1010.10:FF:000002">
    <property type="entry name" value="Iron-sulfur cluster assembly scaffold protein NifU"/>
    <property type="match status" value="1"/>
</dbReference>
<evidence type="ECO:0000313" key="4">
    <source>
        <dbReference type="Proteomes" id="UP000037685"/>
    </source>
</evidence>
<dbReference type="PANTHER" id="PTHR10093">
    <property type="entry name" value="IRON-SULFUR CLUSTER ASSEMBLY ENZYME NIFU HOMOLOG"/>
    <property type="match status" value="1"/>
</dbReference>
<gene>
    <name evidence="3" type="primary">nifU</name>
    <name evidence="3" type="ORF">BVI061214_00933</name>
</gene>
<dbReference type="EMBL" id="LHCI01000106">
    <property type="protein sequence ID" value="KOX89752.1"/>
    <property type="molecule type" value="Genomic_DNA"/>
</dbReference>
<name>A0A0M9ADH9_THEAQ</name>
<feature type="domain" description="NIF system FeS cluster assembly NifU N-terminal" evidence="2">
    <location>
        <begin position="8"/>
        <end position="125"/>
    </location>
</feature>
<reference evidence="3 4" key="1">
    <citation type="submission" date="2015-07" db="EMBL/GenBank/DDBJ databases">
        <authorList>
            <person name="Noorani M."/>
        </authorList>
    </citation>
    <scope>NUCLEOTIDE SEQUENCE [LARGE SCALE GENOMIC DNA]</scope>
    <source>
        <strain evidence="4">ATCC 25104 / DSM 625 / JCM 10724 / NBRC 103206 / NCIMB 11243 / YT-1</strain>
    </source>
</reference>
<dbReference type="NCBIfam" id="TIGR01994">
    <property type="entry name" value="SUF_scaf_2"/>
    <property type="match status" value="1"/>
</dbReference>
<dbReference type="Gene3D" id="3.90.1010.10">
    <property type="match status" value="1"/>
</dbReference>
<evidence type="ECO:0000259" key="2">
    <source>
        <dbReference type="Pfam" id="PF01592"/>
    </source>
</evidence>
<comment type="caution">
    <text evidence="3">The sequence shown here is derived from an EMBL/GenBank/DDBJ whole genome shotgun (WGS) entry which is preliminary data.</text>
</comment>
<evidence type="ECO:0000256" key="1">
    <source>
        <dbReference type="ARBA" id="ARBA00006420"/>
    </source>
</evidence>
<comment type="similarity">
    <text evidence="1">Belongs to the NifU family.</text>
</comment>
<accession>A0A0M9ADH9</accession>
<sequence>MSVLDELYREIILKHYQAPKNFGVLPQATRRAGGMNPSCGDQVEVMVLLEGDTIADIRFQGQGCAISTASASMMTEAVKGKRVAEALDLAKKFQAMVVEGASPDPALGDLLALQGVAKLPARVKCATLAWHALEEALK</sequence>
<dbReference type="InterPro" id="IPR002871">
    <property type="entry name" value="NIF_FeS_clus_asmbl_NifU_N"/>
</dbReference>
<dbReference type="PATRIC" id="fig|271.14.peg.1008"/>
<dbReference type="GO" id="GO:0016226">
    <property type="term" value="P:iron-sulfur cluster assembly"/>
    <property type="evidence" value="ECO:0007669"/>
    <property type="project" value="InterPro"/>
</dbReference>
<evidence type="ECO:0000313" key="3">
    <source>
        <dbReference type="EMBL" id="KOX89752.1"/>
    </source>
</evidence>